<proteinExistence type="predicted"/>
<evidence type="ECO:0000313" key="2">
    <source>
        <dbReference type="Proteomes" id="UP001056756"/>
    </source>
</evidence>
<dbReference type="KEGG" id="plig:NAG76_15665"/>
<organism evidence="1 2">
    <name type="scientific">Candidatus Pristimantibacillus lignocellulolyticus</name>
    <dbReference type="NCBI Taxonomy" id="2994561"/>
    <lineage>
        <taxon>Bacteria</taxon>
        <taxon>Bacillati</taxon>
        <taxon>Bacillota</taxon>
        <taxon>Bacilli</taxon>
        <taxon>Bacillales</taxon>
        <taxon>Paenibacillaceae</taxon>
        <taxon>Candidatus Pristimantibacillus</taxon>
    </lineage>
</organism>
<evidence type="ECO:0008006" key="3">
    <source>
        <dbReference type="Google" id="ProtNLM"/>
    </source>
</evidence>
<accession>A0A9J6ZB74</accession>
<dbReference type="Proteomes" id="UP001056756">
    <property type="component" value="Chromosome"/>
</dbReference>
<dbReference type="EMBL" id="CP097899">
    <property type="protein sequence ID" value="URN93260.1"/>
    <property type="molecule type" value="Genomic_DNA"/>
</dbReference>
<gene>
    <name evidence="1" type="ORF">NAG76_15665</name>
</gene>
<name>A0A9J6ZB74_9BACL</name>
<evidence type="ECO:0000313" key="1">
    <source>
        <dbReference type="EMBL" id="URN93260.1"/>
    </source>
</evidence>
<reference evidence="1" key="1">
    <citation type="submission" date="2022-05" db="EMBL/GenBank/DDBJ databases">
        <title>Novel bacterial taxa in a minimal lignocellulolytic consortium and its capacity to transform plastics disclosed by genome-resolved metagenomics.</title>
        <authorList>
            <person name="Rodriguez C.A.D."/>
            <person name="Diaz-Garcia L."/>
            <person name="Herrera K."/>
            <person name="Tarazona N.A."/>
            <person name="Sproer C."/>
            <person name="Overmann J."/>
            <person name="Jimenez D.J."/>
        </authorList>
    </citation>
    <scope>NUCLEOTIDE SEQUENCE</scope>
    <source>
        <strain evidence="1">MAG5</strain>
    </source>
</reference>
<sequence length="583" mass="68854">MNMHTWRGKLDRGVQQKFMSHQLLKPFSQEWTWEQAIVEPEIIRSLRAKFNEYEELVLQWLLQSKGNAITEQEELINALKVQLHISGQQALFSLLTLAELGVIQCRKHPWRGHIWQMTFPIFHNWRLIMKQERQYWQQSRNVNFANYAVDQGNTIPLGKTLMYLLIAMSKLDLKYTKKGELSKLTREKLIAYSASIDNEFIRDKLSNLSNPTYGANLQFLLELAYALQLVEETEVGLKLIMEHINEWLLLHEWQREALHMQWMCEFFLVQPYFESVAATISELIACDAGIWYEFYTSSTQLQMFLSMWRASGWIMSLSEVNSEHSNRMYVQRQVFALHSQSQLAIQDNGEIIVMPGTSYRQLWFLEQIAERMNEQEIIIYKLTLQRLIQAIESGYTLDEIEQWLVQSCDHDLPQIVFHLLRAARTTYEESNQQANISSNTLHSLLVMKVELRDAIHFLRPIEQWGKWLATTNQVLAEPLLEHEERCELLYRQEYGSITTSWMTECRQYHYSTSKKIVQCAIDQQLSLQIKKAGRLLYFHPNRMFEVDDSWVVEGVFDRQQNDELQLEQLNDWQGIKLHMATVL</sequence>
<protein>
    <recommendedName>
        <fullName evidence="3">Helicase XPB/Ssl2 N-terminal domain-containing protein</fullName>
    </recommendedName>
</protein>
<dbReference type="AlphaFoldDB" id="A0A9J6ZB74"/>